<evidence type="ECO:0000256" key="1">
    <source>
        <dbReference type="SAM" id="Phobius"/>
    </source>
</evidence>
<dbReference type="EMBL" id="NSKE01000005">
    <property type="protein sequence ID" value="PAU94270.1"/>
    <property type="molecule type" value="Genomic_DNA"/>
</dbReference>
<feature type="transmembrane region" description="Helical" evidence="1">
    <location>
        <begin position="62"/>
        <end position="84"/>
    </location>
</feature>
<evidence type="ECO:0008006" key="4">
    <source>
        <dbReference type="Google" id="ProtNLM"/>
    </source>
</evidence>
<accession>A0A2A2GAS2</accession>
<keyword evidence="1" id="KW-0472">Membrane</keyword>
<feature type="transmembrane region" description="Helical" evidence="1">
    <location>
        <begin position="12"/>
        <end position="31"/>
    </location>
</feature>
<proteinExistence type="predicted"/>
<dbReference type="Proteomes" id="UP000218831">
    <property type="component" value="Unassembled WGS sequence"/>
</dbReference>
<dbReference type="InterPro" id="IPR044020">
    <property type="entry name" value="DUF5676"/>
</dbReference>
<dbReference type="AlphaFoldDB" id="A0A2A2GAS2"/>
<organism evidence="2 3">
    <name type="scientific">Fodinibius salipaludis</name>
    <dbReference type="NCBI Taxonomy" id="2032627"/>
    <lineage>
        <taxon>Bacteria</taxon>
        <taxon>Pseudomonadati</taxon>
        <taxon>Balneolota</taxon>
        <taxon>Balneolia</taxon>
        <taxon>Balneolales</taxon>
        <taxon>Balneolaceae</taxon>
        <taxon>Fodinibius</taxon>
    </lineage>
</organism>
<keyword evidence="3" id="KW-1185">Reference proteome</keyword>
<dbReference type="OrthoDB" id="839845at2"/>
<name>A0A2A2GAS2_9BACT</name>
<dbReference type="RefSeq" id="WP_095606401.1">
    <property type="nucleotide sequence ID" value="NZ_NSKE01000005.1"/>
</dbReference>
<evidence type="ECO:0000313" key="2">
    <source>
        <dbReference type="EMBL" id="PAU94270.1"/>
    </source>
</evidence>
<evidence type="ECO:0000313" key="3">
    <source>
        <dbReference type="Proteomes" id="UP000218831"/>
    </source>
</evidence>
<comment type="caution">
    <text evidence="2">The sequence shown here is derived from an EMBL/GenBank/DDBJ whole genome shotgun (WGS) entry which is preliminary data.</text>
</comment>
<reference evidence="2 3" key="1">
    <citation type="submission" date="2017-08" db="EMBL/GenBank/DDBJ databases">
        <title>Aliifodinibius alkalisoli sp. nov., isolated from saline alkaline soil.</title>
        <authorList>
            <person name="Liu D."/>
            <person name="Zhang G."/>
        </authorList>
    </citation>
    <scope>NUCLEOTIDE SEQUENCE [LARGE SCALE GENOMIC DNA]</scope>
    <source>
        <strain evidence="2 3">WN023</strain>
    </source>
</reference>
<keyword evidence="1" id="KW-0812">Transmembrane</keyword>
<dbReference type="Pfam" id="PF18926">
    <property type="entry name" value="DUF5676"/>
    <property type="match status" value="1"/>
</dbReference>
<gene>
    <name evidence="2" type="ORF">CK503_08650</name>
</gene>
<keyword evidence="1" id="KW-1133">Transmembrane helix</keyword>
<sequence length="99" mass="10572">MKTLNIKKMGLAIGTTGAVLYIGCIILMVSVGREGTIFFFNSLLHGLDVEPIIRMSVPALDAFFGIIQTFILGWLVGALIAAIYNIGLGADEQVESNPS</sequence>
<protein>
    <recommendedName>
        <fullName evidence="4">DUF3566 domain-containing protein</fullName>
    </recommendedName>
</protein>